<evidence type="ECO:0000259" key="3">
    <source>
        <dbReference type="Pfam" id="PF10509"/>
    </source>
</evidence>
<dbReference type="AlphaFoldDB" id="K1HHP2"/>
<dbReference type="GO" id="GO:0004335">
    <property type="term" value="F:galactokinase activity"/>
    <property type="evidence" value="ECO:0007669"/>
    <property type="project" value="TreeGrafter"/>
</dbReference>
<dbReference type="InterPro" id="IPR019741">
    <property type="entry name" value="Galactokinase_CS"/>
</dbReference>
<dbReference type="InterPro" id="IPR014721">
    <property type="entry name" value="Ribsml_uS5_D2-typ_fold_subgr"/>
</dbReference>
<dbReference type="PANTHER" id="PTHR10457:SF7">
    <property type="entry name" value="GALACTOKINASE-RELATED"/>
    <property type="match status" value="1"/>
</dbReference>
<evidence type="ECO:0000313" key="4">
    <source>
        <dbReference type="EMBL" id="EKA94883.1"/>
    </source>
</evidence>
<dbReference type="GO" id="GO:0006012">
    <property type="term" value="P:galactose metabolic process"/>
    <property type="evidence" value="ECO:0007669"/>
    <property type="project" value="TreeGrafter"/>
</dbReference>
<keyword evidence="1" id="KW-0547">Nucleotide-binding</keyword>
<dbReference type="GO" id="GO:0005829">
    <property type="term" value="C:cytosol"/>
    <property type="evidence" value="ECO:0007669"/>
    <property type="project" value="TreeGrafter"/>
</dbReference>
<dbReference type="HOGENOM" id="CLU_2879399_0_0_0"/>
<dbReference type="EMBL" id="ACIF01000002">
    <property type="protein sequence ID" value="EKA94883.1"/>
    <property type="molecule type" value="Genomic_DNA"/>
</dbReference>
<keyword evidence="4" id="KW-0808">Transferase</keyword>
<proteinExistence type="predicted"/>
<dbReference type="InterPro" id="IPR020568">
    <property type="entry name" value="Ribosomal_Su5_D2-typ_SF"/>
</dbReference>
<sequence>MLEDLIKEFKEIFKFDGEVETFFSPGRVNLIGEHTDYNGGFVFPCALDFGTYAVVKKKRRQNF</sequence>
<dbReference type="InterPro" id="IPR019539">
    <property type="entry name" value="GalKase_N"/>
</dbReference>
<reference evidence="4 5" key="1">
    <citation type="submission" date="2012-05" db="EMBL/GenBank/DDBJ databases">
        <title>The Genome Sequence of Fusobacterium periodontium Oral Taxon 201 Strain D10.</title>
        <authorList>
            <consortium name="The Broad Institute Genome Sequencing Platform"/>
            <consortium name="The Broad Institute Genome Sequencing Center for Infectious Disease"/>
            <person name="Earl A."/>
            <person name="Ward D."/>
            <person name="Feldgarden M."/>
            <person name="Gevers D."/>
            <person name="Strauss J."/>
            <person name="Sibley C."/>
            <person name="White A."/>
            <person name="Ambrose C.E."/>
            <person name="Allen-Vercoe E."/>
            <person name="Walker B."/>
            <person name="Young S.K."/>
            <person name="Zeng Q."/>
            <person name="Gargeya S."/>
            <person name="Fitzgerald M."/>
            <person name="Haas B."/>
            <person name="Abouelleil A."/>
            <person name="Alvarado L."/>
            <person name="Arachchi H.M."/>
            <person name="Berlin A.M."/>
            <person name="Chapman S.B."/>
            <person name="Goldberg J."/>
            <person name="Griggs A."/>
            <person name="Gujja S."/>
            <person name="Hansen M."/>
            <person name="Howarth C."/>
            <person name="Imamovic A."/>
            <person name="Larimer J."/>
            <person name="McCowan C."/>
            <person name="Montmayeur A."/>
            <person name="Murphy C."/>
            <person name="Neiman D."/>
            <person name="Pearson M."/>
            <person name="Priest M."/>
            <person name="Roberts A."/>
            <person name="Saif S."/>
            <person name="Shea T."/>
            <person name="Sisk P."/>
            <person name="Sykes S."/>
            <person name="Wortman J."/>
            <person name="Nusbaum C."/>
            <person name="Birren B."/>
        </authorList>
    </citation>
    <scope>NUCLEOTIDE SEQUENCE [LARGE SCALE GENOMIC DNA]</scope>
    <source>
        <strain evidence="4 5">D10</strain>
    </source>
</reference>
<dbReference type="Gene3D" id="3.30.230.10">
    <property type="match status" value="1"/>
</dbReference>
<keyword evidence="4" id="KW-0418">Kinase</keyword>
<feature type="domain" description="Galactokinase N-terminal" evidence="3">
    <location>
        <begin position="7"/>
        <end position="57"/>
    </location>
</feature>
<comment type="caution">
    <text evidence="4">The sequence shown here is derived from an EMBL/GenBank/DDBJ whole genome shotgun (WGS) entry which is preliminary data.</text>
</comment>
<evidence type="ECO:0000256" key="2">
    <source>
        <dbReference type="ARBA" id="ARBA00022840"/>
    </source>
</evidence>
<dbReference type="Pfam" id="PF10509">
    <property type="entry name" value="GalKase_gal_bdg"/>
    <property type="match status" value="1"/>
</dbReference>
<dbReference type="GO" id="GO:0005524">
    <property type="term" value="F:ATP binding"/>
    <property type="evidence" value="ECO:0007669"/>
    <property type="project" value="UniProtKB-KW"/>
</dbReference>
<accession>K1HHP2</accession>
<dbReference type="PANTHER" id="PTHR10457">
    <property type="entry name" value="MEVALONATE KINASE/GALACTOKINASE"/>
    <property type="match status" value="1"/>
</dbReference>
<organism evidence="4 5">
    <name type="scientific">Fusobacterium periodonticum D10</name>
    <dbReference type="NCBI Taxonomy" id="620833"/>
    <lineage>
        <taxon>Bacteria</taxon>
        <taxon>Fusobacteriati</taxon>
        <taxon>Fusobacteriota</taxon>
        <taxon>Fusobacteriia</taxon>
        <taxon>Fusobacteriales</taxon>
        <taxon>Fusobacteriaceae</taxon>
        <taxon>Fusobacterium</taxon>
    </lineage>
</organism>
<evidence type="ECO:0000313" key="5">
    <source>
        <dbReference type="Proteomes" id="UP000005809"/>
    </source>
</evidence>
<keyword evidence="2" id="KW-0067">ATP-binding</keyword>
<gene>
    <name evidence="4" type="ORF">FPOG_00545</name>
</gene>
<dbReference type="SUPFAM" id="SSF54211">
    <property type="entry name" value="Ribosomal protein S5 domain 2-like"/>
    <property type="match status" value="1"/>
</dbReference>
<dbReference type="PROSITE" id="PS00106">
    <property type="entry name" value="GALACTOKINASE"/>
    <property type="match status" value="1"/>
</dbReference>
<evidence type="ECO:0000256" key="1">
    <source>
        <dbReference type="ARBA" id="ARBA00022741"/>
    </source>
</evidence>
<protein>
    <submittedName>
        <fullName evidence="4">Galactokinase</fullName>
    </submittedName>
</protein>
<dbReference type="Proteomes" id="UP000005809">
    <property type="component" value="Unassembled WGS sequence"/>
</dbReference>
<name>K1HHP2_9FUSO</name>
<dbReference type="PATRIC" id="fig|620833.3.peg.9"/>